<evidence type="ECO:0000313" key="2">
    <source>
        <dbReference type="EMBL" id="PPQ87226.1"/>
    </source>
</evidence>
<dbReference type="EMBL" id="NHYE01003906">
    <property type="protein sequence ID" value="PPQ87226.1"/>
    <property type="molecule type" value="Genomic_DNA"/>
</dbReference>
<name>A0A409X8Y4_9AGAR</name>
<evidence type="ECO:0000313" key="3">
    <source>
        <dbReference type="Proteomes" id="UP000284706"/>
    </source>
</evidence>
<accession>A0A409X8Y4</accession>
<comment type="caution">
    <text evidence="2">The sequence shown here is derived from an EMBL/GenBank/DDBJ whole genome shotgun (WGS) entry which is preliminary data.</text>
</comment>
<sequence>MLILKEPASSLEGGARAVAEREEDESGRWSGRKGAGSTTHKPLIAFGICRSAYRSSNFTFELLLSLYHHPTLPLLFLLPFLFPPPSPPPLASTSQSRGRQMSSLAVIPPSFHLCHDMTRLPSRTRLPPSTLARTPASPPWADRCEAQVVTWPPRLLRAASLALILVTVSGGKIMLF</sequence>
<evidence type="ECO:0000256" key="1">
    <source>
        <dbReference type="SAM" id="MobiDB-lite"/>
    </source>
</evidence>
<organism evidence="2 3">
    <name type="scientific">Gymnopilus dilepis</name>
    <dbReference type="NCBI Taxonomy" id="231916"/>
    <lineage>
        <taxon>Eukaryota</taxon>
        <taxon>Fungi</taxon>
        <taxon>Dikarya</taxon>
        <taxon>Basidiomycota</taxon>
        <taxon>Agaricomycotina</taxon>
        <taxon>Agaricomycetes</taxon>
        <taxon>Agaricomycetidae</taxon>
        <taxon>Agaricales</taxon>
        <taxon>Agaricineae</taxon>
        <taxon>Hymenogastraceae</taxon>
        <taxon>Gymnopilus</taxon>
    </lineage>
</organism>
<dbReference type="Proteomes" id="UP000284706">
    <property type="component" value="Unassembled WGS sequence"/>
</dbReference>
<proteinExistence type="predicted"/>
<gene>
    <name evidence="2" type="ORF">CVT26_015405</name>
</gene>
<reference evidence="2 3" key="1">
    <citation type="journal article" date="2018" name="Evol. Lett.">
        <title>Horizontal gene cluster transfer increased hallucinogenic mushroom diversity.</title>
        <authorList>
            <person name="Reynolds H.T."/>
            <person name="Vijayakumar V."/>
            <person name="Gluck-Thaler E."/>
            <person name="Korotkin H.B."/>
            <person name="Matheny P.B."/>
            <person name="Slot J.C."/>
        </authorList>
    </citation>
    <scope>NUCLEOTIDE SEQUENCE [LARGE SCALE GENOMIC DNA]</scope>
    <source>
        <strain evidence="2 3">SRW20</strain>
    </source>
</reference>
<keyword evidence="3" id="KW-1185">Reference proteome</keyword>
<dbReference type="AlphaFoldDB" id="A0A409X8Y4"/>
<dbReference type="InParanoid" id="A0A409X8Y4"/>
<feature type="region of interest" description="Disordered" evidence="1">
    <location>
        <begin position="1"/>
        <end position="37"/>
    </location>
</feature>
<protein>
    <submittedName>
        <fullName evidence="2">Uncharacterized protein</fullName>
    </submittedName>
</protein>